<feature type="region of interest" description="Disordered" evidence="2">
    <location>
        <begin position="1"/>
        <end position="36"/>
    </location>
</feature>
<feature type="region of interest" description="Disordered" evidence="2">
    <location>
        <begin position="103"/>
        <end position="126"/>
    </location>
</feature>
<evidence type="ECO:0000256" key="1">
    <source>
        <dbReference type="SAM" id="Coils"/>
    </source>
</evidence>
<comment type="caution">
    <text evidence="3">The sequence shown here is derived from an EMBL/GenBank/DDBJ whole genome shotgun (WGS) entry which is preliminary data.</text>
</comment>
<feature type="coiled-coil region" evidence="1">
    <location>
        <begin position="41"/>
        <end position="75"/>
    </location>
</feature>
<name>A0ABQ7JRR2_9FUNG</name>
<feature type="region of interest" description="Disordered" evidence="2">
    <location>
        <begin position="562"/>
        <end position="583"/>
    </location>
</feature>
<organism evidence="3 4">
    <name type="scientific">Linnemannia gamsii</name>
    <dbReference type="NCBI Taxonomy" id="64522"/>
    <lineage>
        <taxon>Eukaryota</taxon>
        <taxon>Fungi</taxon>
        <taxon>Fungi incertae sedis</taxon>
        <taxon>Mucoromycota</taxon>
        <taxon>Mortierellomycotina</taxon>
        <taxon>Mortierellomycetes</taxon>
        <taxon>Mortierellales</taxon>
        <taxon>Mortierellaceae</taxon>
        <taxon>Linnemannia</taxon>
    </lineage>
</organism>
<sequence>MTSTSSTGLYEENNAADNNHYDHKMPPSSPPSSFHSLQERCDTLQTELSSLRILVQQQEQTLTVREKRLSQYQQQSSNSQVSLQTLKHQHELVLAQLSKAHADSSQLRSQLETTSTENRQLRTQVQDQKRELREVTLDRDSLSLEMVECHTDNAKFLKRLRGSTDMLGSLQDENRSLIEQLRELRARVTDLTEDKSKLSETLEKERHRTNHAALEVEAVVRRYRDEVERLEDLVLAMGHKHVQTQAQLSFLQNIQQEQHQQRAIQQAESSSSSSQSKSSRDDHGRAFIHHHKHPSESFTTSSTLQDLIQSHPSLLSQPQQTSHGGLVLGDGALASILSSVAASSHSRRFKPTRRFTVNGAAQQQQQRQQQDAPLTLEQRKSKFLMDQITVLQRGYDALRQEKITLELQLDQMQRQYEYQQQQRQRRRSSMRRTLGSEQKQLILAPTAPPVPSIPQQHSQLQHQQPPIQKQLRQYHHQKQSSLSPSIQLPDGPPPQIKSEEEEPPTVIKANMTKEERAEAERIQQQIQGALAALESKRQYTNAVPLTRLSELKHLETLQFPQEGEMKPESPPKLPPQNQHTQNQRQYDVKLEDIVDWGVQQCSCCIGNLIDI</sequence>
<gene>
    <name evidence="3" type="ORF">BGZ96_011708</name>
</gene>
<dbReference type="EMBL" id="JAAAIM010000838">
    <property type="protein sequence ID" value="KAG0283927.1"/>
    <property type="molecule type" value="Genomic_DNA"/>
</dbReference>
<feature type="region of interest" description="Disordered" evidence="2">
    <location>
        <begin position="259"/>
        <end position="283"/>
    </location>
</feature>
<accession>A0ABQ7JRR2</accession>
<reference evidence="3 4" key="1">
    <citation type="journal article" date="2020" name="Fungal Divers.">
        <title>Resolving the Mortierellaceae phylogeny through synthesis of multi-gene phylogenetics and phylogenomics.</title>
        <authorList>
            <person name="Vandepol N."/>
            <person name="Liber J."/>
            <person name="Desiro A."/>
            <person name="Na H."/>
            <person name="Kennedy M."/>
            <person name="Barry K."/>
            <person name="Grigoriev I.V."/>
            <person name="Miller A.N."/>
            <person name="O'Donnell K."/>
            <person name="Stajich J.E."/>
            <person name="Bonito G."/>
        </authorList>
    </citation>
    <scope>NUCLEOTIDE SEQUENCE [LARGE SCALE GENOMIC DNA]</scope>
    <source>
        <strain evidence="3 4">AD045</strain>
    </source>
</reference>
<dbReference type="Proteomes" id="UP001194696">
    <property type="component" value="Unassembled WGS sequence"/>
</dbReference>
<evidence type="ECO:0000256" key="2">
    <source>
        <dbReference type="SAM" id="MobiDB-lite"/>
    </source>
</evidence>
<feature type="compositionally biased region" description="Low complexity" evidence="2">
    <location>
        <begin position="259"/>
        <end position="277"/>
    </location>
</feature>
<protein>
    <submittedName>
        <fullName evidence="3">Uncharacterized protein</fullName>
    </submittedName>
</protein>
<proteinExistence type="predicted"/>
<feature type="region of interest" description="Disordered" evidence="2">
    <location>
        <begin position="446"/>
        <end position="503"/>
    </location>
</feature>
<feature type="coiled-coil region" evidence="1">
    <location>
        <begin position="395"/>
        <end position="422"/>
    </location>
</feature>
<feature type="compositionally biased region" description="Low complexity" evidence="2">
    <location>
        <begin position="453"/>
        <end position="471"/>
    </location>
</feature>
<evidence type="ECO:0000313" key="3">
    <source>
        <dbReference type="EMBL" id="KAG0283927.1"/>
    </source>
</evidence>
<keyword evidence="1" id="KW-0175">Coiled coil</keyword>
<evidence type="ECO:0000313" key="4">
    <source>
        <dbReference type="Proteomes" id="UP001194696"/>
    </source>
</evidence>
<keyword evidence="4" id="KW-1185">Reference proteome</keyword>